<sequence length="378" mass="40728">MLNTARVKQSLYALAGVVAMPESLFANDDSLSFELAYTAEVWGLASGGNDKGFEYLDNLYAGLEKSWESTGTTIYLSGLYNNGQSFAGNHVGDAQVISNIEAPVRAARAYEVWLEQHLTDSISIKAGLLDTNAEFDVLDSSGMFLGSAHGIGSDIGQTGENGPSIFPITALGVRFQAALTDELIIRTALIDGVPGDPDHLKKTTIKLGNGDGAFSISELEYHLPRAKVLAGYWRYTADFETHAGTVSDSNDGYYLRGEAQISGADGENGLYIFGRVGVADSAINAFSAFYSAGVRMQGVFAPEKADAVGLAFAWAETSKEYQQLVPFAPDREIAIELTYQLDVNDWFSIQPDVQYIVNPFEGAKNALAFGIRTTFTLP</sequence>
<dbReference type="InterPro" id="IPR007049">
    <property type="entry name" value="Carb-sel_porin_OprB"/>
</dbReference>
<proteinExistence type="inferred from homology"/>
<dbReference type="Pfam" id="PF04966">
    <property type="entry name" value="OprB"/>
    <property type="match status" value="1"/>
</dbReference>
<keyword evidence="4" id="KW-1185">Reference proteome</keyword>
<dbReference type="PANTHER" id="PTHR37944:SF1">
    <property type="entry name" value="PORIN B"/>
    <property type="match status" value="1"/>
</dbReference>
<dbReference type="RefSeq" id="WP_194213464.1">
    <property type="nucleotide sequence ID" value="NZ_CP061205.1"/>
</dbReference>
<comment type="caution">
    <text evidence="3">The sequence shown here is derived from an EMBL/GenBank/DDBJ whole genome shotgun (WGS) entry which is preliminary data.</text>
</comment>
<comment type="similarity">
    <text evidence="1 2">Belongs to the OprB family.</text>
</comment>
<dbReference type="InterPro" id="IPR052932">
    <property type="entry name" value="OprB_Porin"/>
</dbReference>
<dbReference type="InterPro" id="IPR038673">
    <property type="entry name" value="OprB_sf"/>
</dbReference>
<reference evidence="4" key="1">
    <citation type="journal article" date="2019" name="Int. J. Syst. Evol. Microbiol.">
        <title>The Global Catalogue of Microorganisms (GCM) 10K type strain sequencing project: providing services to taxonomists for standard genome sequencing and annotation.</title>
        <authorList>
            <consortium name="The Broad Institute Genomics Platform"/>
            <consortium name="The Broad Institute Genome Sequencing Center for Infectious Disease"/>
            <person name="Wu L."/>
            <person name="Ma J."/>
        </authorList>
    </citation>
    <scope>NUCLEOTIDE SEQUENCE [LARGE SCALE GENOMIC DNA]</scope>
    <source>
        <strain evidence="4">KCTC 62164</strain>
    </source>
</reference>
<protein>
    <submittedName>
        <fullName evidence="3">Carbohydrate porin</fullName>
    </submittedName>
</protein>
<dbReference type="Proteomes" id="UP001595444">
    <property type="component" value="Unassembled WGS sequence"/>
</dbReference>
<name>A0ABV7D7T3_9PROT</name>
<evidence type="ECO:0000256" key="1">
    <source>
        <dbReference type="ARBA" id="ARBA00008769"/>
    </source>
</evidence>
<dbReference type="Gene3D" id="2.40.160.180">
    <property type="entry name" value="Carbohydrate-selective porin OprB"/>
    <property type="match status" value="1"/>
</dbReference>
<gene>
    <name evidence="3" type="ORF">ACFOKA_13380</name>
</gene>
<dbReference type="PANTHER" id="PTHR37944">
    <property type="entry name" value="PORIN B"/>
    <property type="match status" value="1"/>
</dbReference>
<accession>A0ABV7D7T3</accession>
<evidence type="ECO:0000256" key="2">
    <source>
        <dbReference type="RuleBase" id="RU363072"/>
    </source>
</evidence>
<evidence type="ECO:0000313" key="4">
    <source>
        <dbReference type="Proteomes" id="UP001595444"/>
    </source>
</evidence>
<dbReference type="EMBL" id="JBHRSL010000010">
    <property type="protein sequence ID" value="MFC3052901.1"/>
    <property type="molecule type" value="Genomic_DNA"/>
</dbReference>
<organism evidence="3 4">
    <name type="scientific">Kordiimonas pumila</name>
    <dbReference type="NCBI Taxonomy" id="2161677"/>
    <lineage>
        <taxon>Bacteria</taxon>
        <taxon>Pseudomonadati</taxon>
        <taxon>Pseudomonadota</taxon>
        <taxon>Alphaproteobacteria</taxon>
        <taxon>Kordiimonadales</taxon>
        <taxon>Kordiimonadaceae</taxon>
        <taxon>Kordiimonas</taxon>
    </lineage>
</organism>
<evidence type="ECO:0000313" key="3">
    <source>
        <dbReference type="EMBL" id="MFC3052901.1"/>
    </source>
</evidence>